<evidence type="ECO:0000313" key="3">
    <source>
        <dbReference type="Proteomes" id="UP000320762"/>
    </source>
</evidence>
<keyword evidence="3" id="KW-1185">Reference proteome</keyword>
<dbReference type="CDD" id="cd05120">
    <property type="entry name" value="APH_ChoK_like"/>
    <property type="match status" value="1"/>
</dbReference>
<keyword evidence="2" id="KW-0808">Transferase</keyword>
<dbReference type="PANTHER" id="PTHR21310:SF15">
    <property type="entry name" value="AMINOGLYCOSIDE PHOSPHOTRANSFERASE DOMAIN-CONTAINING PROTEIN"/>
    <property type="match status" value="1"/>
</dbReference>
<evidence type="ECO:0000259" key="1">
    <source>
        <dbReference type="Pfam" id="PF01636"/>
    </source>
</evidence>
<dbReference type="AlphaFoldDB" id="A0A550CW70"/>
<dbReference type="SUPFAM" id="SSF56112">
    <property type="entry name" value="Protein kinase-like (PK-like)"/>
    <property type="match status" value="1"/>
</dbReference>
<dbReference type="Gene3D" id="3.90.1200.10">
    <property type="match status" value="1"/>
</dbReference>
<name>A0A550CW70_9AGAR</name>
<dbReference type="GO" id="GO:0016301">
    <property type="term" value="F:kinase activity"/>
    <property type="evidence" value="ECO:0007669"/>
    <property type="project" value="UniProtKB-KW"/>
</dbReference>
<dbReference type="InterPro" id="IPR051678">
    <property type="entry name" value="AGP_Transferase"/>
</dbReference>
<dbReference type="InterPro" id="IPR011009">
    <property type="entry name" value="Kinase-like_dom_sf"/>
</dbReference>
<dbReference type="OrthoDB" id="5598852at2759"/>
<organism evidence="2 3">
    <name type="scientific">Schizophyllum amplum</name>
    <dbReference type="NCBI Taxonomy" id="97359"/>
    <lineage>
        <taxon>Eukaryota</taxon>
        <taxon>Fungi</taxon>
        <taxon>Dikarya</taxon>
        <taxon>Basidiomycota</taxon>
        <taxon>Agaricomycotina</taxon>
        <taxon>Agaricomycetes</taxon>
        <taxon>Agaricomycetidae</taxon>
        <taxon>Agaricales</taxon>
        <taxon>Schizophyllaceae</taxon>
        <taxon>Schizophyllum</taxon>
    </lineage>
</organism>
<accession>A0A550CW70</accession>
<dbReference type="Proteomes" id="UP000320762">
    <property type="component" value="Unassembled WGS sequence"/>
</dbReference>
<comment type="caution">
    <text evidence="2">The sequence shown here is derived from an EMBL/GenBank/DDBJ whole genome shotgun (WGS) entry which is preliminary data.</text>
</comment>
<protein>
    <submittedName>
        <fullName evidence="2">Kinase-like domain-containing protein</fullName>
    </submittedName>
</protein>
<proteinExistence type="predicted"/>
<dbReference type="PANTHER" id="PTHR21310">
    <property type="entry name" value="AMINOGLYCOSIDE PHOSPHOTRANSFERASE-RELATED-RELATED"/>
    <property type="match status" value="1"/>
</dbReference>
<sequence>MSTDEVSVALSSPRPMPDYAPPQDVIDELVRFANSDERPWNLGYHALVIPLDDKRVLKTSSTVTLKEAKAMEYVRQSTTIPVPRVHMAFEHGDDGYIVMDRVEGKPLEALTMLRMTAAEMVNIVKQLKSILTQLSQLHPLSPDEAYHGWPDDPFPVHAFGHEHPTHRLNSLEEFFNYWAMGKHEVLPFGPEHRGSVLAHGDFKGGNIMVLGDQVTGVIDWETFGYYPPFWDRMTIYNWLCVFDHSKDAADEVVGEPDDVVMDFFSIMQASYPI</sequence>
<gene>
    <name evidence="2" type="ORF">BD626DRAFT_472688</name>
</gene>
<dbReference type="InterPro" id="IPR002575">
    <property type="entry name" value="Aminoglycoside_PTrfase"/>
</dbReference>
<dbReference type="Pfam" id="PF01636">
    <property type="entry name" value="APH"/>
    <property type="match status" value="1"/>
</dbReference>
<keyword evidence="2" id="KW-0418">Kinase</keyword>
<reference evidence="2 3" key="1">
    <citation type="journal article" date="2019" name="New Phytol.">
        <title>Comparative genomics reveals unique wood-decay strategies and fruiting body development in the Schizophyllaceae.</title>
        <authorList>
            <person name="Almasi E."/>
            <person name="Sahu N."/>
            <person name="Krizsan K."/>
            <person name="Balint B."/>
            <person name="Kovacs G.M."/>
            <person name="Kiss B."/>
            <person name="Cseklye J."/>
            <person name="Drula E."/>
            <person name="Henrissat B."/>
            <person name="Nagy I."/>
            <person name="Chovatia M."/>
            <person name="Adam C."/>
            <person name="LaButti K."/>
            <person name="Lipzen A."/>
            <person name="Riley R."/>
            <person name="Grigoriev I.V."/>
            <person name="Nagy L.G."/>
        </authorList>
    </citation>
    <scope>NUCLEOTIDE SEQUENCE [LARGE SCALE GENOMIC DNA]</scope>
    <source>
        <strain evidence="2 3">NL-1724</strain>
    </source>
</reference>
<dbReference type="EMBL" id="VDMD01000001">
    <property type="protein sequence ID" value="TRM69031.1"/>
    <property type="molecule type" value="Genomic_DNA"/>
</dbReference>
<evidence type="ECO:0000313" key="2">
    <source>
        <dbReference type="EMBL" id="TRM69031.1"/>
    </source>
</evidence>
<feature type="domain" description="Aminoglycoside phosphotransferase" evidence="1">
    <location>
        <begin position="64"/>
        <end position="240"/>
    </location>
</feature>